<feature type="active site" description="Schiff-base intermediate with substrate" evidence="14">
    <location>
        <position position="162"/>
    </location>
</feature>
<evidence type="ECO:0000256" key="11">
    <source>
        <dbReference type="ARBA" id="ARBA00047836"/>
    </source>
</evidence>
<keyword evidence="8" id="KW-0457">Lysine biosynthesis</keyword>
<sequence>MKAEGIITAMVTPLDQTNKIDANATKQLVNRLIDKKVNGLFILGTNGEFHVLSDLEKLRFAEIVIAETRGRIPVYVGTGGNSTDQVISLSKEMTSLGADALSVITPYFVAPTEAELIQHYLTIAEANIAPILLYNIPKNTGTNISRQLVEQVAGHPNIIGIKDSSGNIEMIKEYLTIAKKHDFSVLSGSDSLILSALKAGATGAIAATSNVLTEIDVAIYRHWLEGEIEKAQVMQDSIEEFRRILKLGTIPSVLKAAVCHQGIAVGTARLPVQPLSVEALSEVTQVMDEYTEKFGSL</sequence>
<proteinExistence type="inferred from homology"/>
<dbReference type="AlphaFoldDB" id="A0A0U2XB67"/>
<dbReference type="PIRSF" id="PIRSF001365">
    <property type="entry name" value="DHDPS"/>
    <property type="match status" value="1"/>
</dbReference>
<keyword evidence="10" id="KW-0704">Schiff base</keyword>
<feature type="active site" description="Proton donor/acceptor" evidence="14">
    <location>
        <position position="134"/>
    </location>
</feature>
<dbReference type="EMBL" id="CP013655">
    <property type="protein sequence ID" value="ALS38135.1"/>
    <property type="molecule type" value="Genomic_DNA"/>
</dbReference>
<keyword evidence="5" id="KW-0963">Cytoplasm</keyword>
<dbReference type="KEGG" id="erx:ATZ35_13560"/>
<accession>A0A0U2XB67</accession>
<dbReference type="EC" id="4.3.3.7" evidence="4 12"/>
<evidence type="ECO:0000256" key="5">
    <source>
        <dbReference type="ARBA" id="ARBA00022490"/>
    </source>
</evidence>
<evidence type="ECO:0000256" key="10">
    <source>
        <dbReference type="ARBA" id="ARBA00023270"/>
    </source>
</evidence>
<dbReference type="Proteomes" id="UP000067523">
    <property type="component" value="Chromosome"/>
</dbReference>
<name>A0A0U2XB67_9ENTE</name>
<dbReference type="STRING" id="118060.ATZ35_13560"/>
<reference evidence="17" key="1">
    <citation type="submission" date="2015-12" db="EMBL/GenBank/DDBJ databases">
        <authorList>
            <person name="Lauer A."/>
            <person name="Humrighouse B."/>
            <person name="Loparev V."/>
            <person name="Shewmaker P.L."/>
            <person name="Whitney A.M."/>
            <person name="McLaughlin R.W."/>
        </authorList>
    </citation>
    <scope>NUCLEOTIDE SEQUENCE [LARGE SCALE GENOMIC DNA]</scope>
    <source>
        <strain evidence="17">LMG 26678</strain>
    </source>
</reference>
<evidence type="ECO:0000256" key="4">
    <source>
        <dbReference type="ARBA" id="ARBA00012086"/>
    </source>
</evidence>
<feature type="binding site" evidence="15">
    <location>
        <position position="205"/>
    </location>
    <ligand>
        <name>pyruvate</name>
        <dbReference type="ChEBI" id="CHEBI:15361"/>
    </ligand>
</feature>
<dbReference type="InterPro" id="IPR020625">
    <property type="entry name" value="Schiff_base-form_aldolases_AS"/>
</dbReference>
<evidence type="ECO:0000256" key="15">
    <source>
        <dbReference type="PIRSR" id="PIRSR001365-2"/>
    </source>
</evidence>
<keyword evidence="6" id="KW-0028">Amino-acid biosynthesis</keyword>
<gene>
    <name evidence="16" type="ORF">ATZ35_13560</name>
</gene>
<evidence type="ECO:0000256" key="13">
    <source>
        <dbReference type="PIRNR" id="PIRNR001365"/>
    </source>
</evidence>
<evidence type="ECO:0000256" key="9">
    <source>
        <dbReference type="ARBA" id="ARBA00023239"/>
    </source>
</evidence>
<keyword evidence="9 13" id="KW-0456">Lyase</keyword>
<evidence type="ECO:0000256" key="3">
    <source>
        <dbReference type="ARBA" id="ARBA00007592"/>
    </source>
</evidence>
<dbReference type="CDD" id="cd00408">
    <property type="entry name" value="DHDPS-like"/>
    <property type="match status" value="1"/>
</dbReference>
<organism evidence="16 17">
    <name type="scientific">Enterococcus rotai</name>
    <dbReference type="NCBI Taxonomy" id="118060"/>
    <lineage>
        <taxon>Bacteria</taxon>
        <taxon>Bacillati</taxon>
        <taxon>Bacillota</taxon>
        <taxon>Bacilli</taxon>
        <taxon>Lactobacillales</taxon>
        <taxon>Enterococcaceae</taxon>
        <taxon>Enterococcus</taxon>
    </lineage>
</organism>
<evidence type="ECO:0000313" key="16">
    <source>
        <dbReference type="EMBL" id="ALS38135.1"/>
    </source>
</evidence>
<evidence type="ECO:0000256" key="1">
    <source>
        <dbReference type="ARBA" id="ARBA00003294"/>
    </source>
</evidence>
<dbReference type="RefSeq" id="WP_208927726.1">
    <property type="nucleotide sequence ID" value="NZ_CP013655.1"/>
</dbReference>
<dbReference type="PANTHER" id="PTHR12128">
    <property type="entry name" value="DIHYDRODIPICOLINATE SYNTHASE"/>
    <property type="match status" value="1"/>
</dbReference>
<dbReference type="GO" id="GO:0009089">
    <property type="term" value="P:lysine biosynthetic process via diaminopimelate"/>
    <property type="evidence" value="ECO:0007669"/>
    <property type="project" value="UniProtKB-UniRule"/>
</dbReference>
<comment type="function">
    <text evidence="1">Catalyzes the condensation of (S)-aspartate-beta-semialdehyde [(S)-ASA] and pyruvate to 4-hydroxy-tetrahydrodipicolinate (HTPA).</text>
</comment>
<dbReference type="Pfam" id="PF00701">
    <property type="entry name" value="DHDPS"/>
    <property type="match status" value="1"/>
</dbReference>
<comment type="similarity">
    <text evidence="3 13">Belongs to the DapA family.</text>
</comment>
<dbReference type="InterPro" id="IPR002220">
    <property type="entry name" value="DapA-like"/>
</dbReference>
<evidence type="ECO:0000256" key="8">
    <source>
        <dbReference type="ARBA" id="ARBA00023154"/>
    </source>
</evidence>
<dbReference type="InterPro" id="IPR005263">
    <property type="entry name" value="DapA"/>
</dbReference>
<dbReference type="PROSITE" id="PS00666">
    <property type="entry name" value="DHDPS_2"/>
    <property type="match status" value="1"/>
</dbReference>
<protein>
    <recommendedName>
        <fullName evidence="4 12">4-hydroxy-tetrahydrodipicolinate synthase</fullName>
        <ecNumber evidence="4 12">4.3.3.7</ecNumber>
    </recommendedName>
</protein>
<comment type="pathway">
    <text evidence="2">Amino-acid biosynthesis; L-lysine biosynthesis via DAP pathway; (S)-tetrahydrodipicolinate from L-aspartate: step 3/4.</text>
</comment>
<dbReference type="GO" id="GO:0019877">
    <property type="term" value="P:diaminopimelate biosynthetic process"/>
    <property type="evidence" value="ECO:0007669"/>
    <property type="project" value="UniProtKB-KW"/>
</dbReference>
<evidence type="ECO:0000256" key="6">
    <source>
        <dbReference type="ARBA" id="ARBA00022605"/>
    </source>
</evidence>
<dbReference type="GO" id="GO:0008840">
    <property type="term" value="F:4-hydroxy-tetrahydrodipicolinate synthase activity"/>
    <property type="evidence" value="ECO:0007669"/>
    <property type="project" value="UniProtKB-UniRule"/>
</dbReference>
<evidence type="ECO:0000256" key="12">
    <source>
        <dbReference type="NCBIfam" id="TIGR00674"/>
    </source>
</evidence>
<evidence type="ECO:0000256" key="7">
    <source>
        <dbReference type="ARBA" id="ARBA00022915"/>
    </source>
</evidence>
<evidence type="ECO:0000256" key="2">
    <source>
        <dbReference type="ARBA" id="ARBA00005120"/>
    </source>
</evidence>
<dbReference type="PANTHER" id="PTHR12128:SF66">
    <property type="entry name" value="4-HYDROXY-2-OXOGLUTARATE ALDOLASE, MITOCHONDRIAL"/>
    <property type="match status" value="1"/>
</dbReference>
<keyword evidence="17" id="KW-1185">Reference proteome</keyword>
<dbReference type="NCBIfam" id="TIGR00674">
    <property type="entry name" value="dapA"/>
    <property type="match status" value="1"/>
</dbReference>
<dbReference type="InterPro" id="IPR013785">
    <property type="entry name" value="Aldolase_TIM"/>
</dbReference>
<comment type="catalytic activity">
    <reaction evidence="11">
        <text>L-aspartate 4-semialdehyde + pyruvate = (2S,4S)-4-hydroxy-2,3,4,5-tetrahydrodipicolinate + H2O + H(+)</text>
        <dbReference type="Rhea" id="RHEA:34171"/>
        <dbReference type="ChEBI" id="CHEBI:15361"/>
        <dbReference type="ChEBI" id="CHEBI:15377"/>
        <dbReference type="ChEBI" id="CHEBI:15378"/>
        <dbReference type="ChEBI" id="CHEBI:67139"/>
        <dbReference type="ChEBI" id="CHEBI:537519"/>
        <dbReference type="EC" id="4.3.3.7"/>
    </reaction>
</comment>
<dbReference type="PRINTS" id="PR00146">
    <property type="entry name" value="DHPICSNTHASE"/>
</dbReference>
<dbReference type="UniPathway" id="UPA00034">
    <property type="reaction ID" value="UER00017"/>
</dbReference>
<evidence type="ECO:0000313" key="17">
    <source>
        <dbReference type="Proteomes" id="UP000067523"/>
    </source>
</evidence>
<dbReference type="SUPFAM" id="SSF51569">
    <property type="entry name" value="Aldolase"/>
    <property type="match status" value="1"/>
</dbReference>
<dbReference type="Gene3D" id="3.20.20.70">
    <property type="entry name" value="Aldolase class I"/>
    <property type="match status" value="1"/>
</dbReference>
<evidence type="ECO:0000256" key="14">
    <source>
        <dbReference type="PIRSR" id="PIRSR001365-1"/>
    </source>
</evidence>
<dbReference type="SMART" id="SM01130">
    <property type="entry name" value="DHDPS"/>
    <property type="match status" value="1"/>
</dbReference>
<keyword evidence="7" id="KW-0220">Diaminopimelate biosynthesis</keyword>